<accession>A0A6H1ZCQ3</accession>
<protein>
    <submittedName>
        <fullName evidence="1">Uncharacterized protein</fullName>
    </submittedName>
</protein>
<name>A0A6H1ZCQ3_9ZZZZ</name>
<gene>
    <name evidence="4" type="ORF">MM415A00105_0069</name>
    <name evidence="2" type="ORF">MM415B00347_0041</name>
    <name evidence="1" type="ORF">TM448A00170_0051</name>
    <name evidence="3" type="ORF">TM448B00622_0011</name>
</gene>
<dbReference type="EMBL" id="MT143983">
    <property type="protein sequence ID" value="QJA44960.1"/>
    <property type="molecule type" value="Genomic_DNA"/>
</dbReference>
<proteinExistence type="predicted"/>
<dbReference type="EMBL" id="MT141555">
    <property type="protein sequence ID" value="QJA66473.1"/>
    <property type="molecule type" value="Genomic_DNA"/>
</dbReference>
<dbReference type="EMBL" id="MT145188">
    <property type="protein sequence ID" value="QJI04677.1"/>
    <property type="molecule type" value="Genomic_DNA"/>
</dbReference>
<organism evidence="1">
    <name type="scientific">viral metagenome</name>
    <dbReference type="NCBI Taxonomy" id="1070528"/>
    <lineage>
        <taxon>unclassified sequences</taxon>
        <taxon>metagenomes</taxon>
        <taxon>organismal metagenomes</taxon>
    </lineage>
</organism>
<evidence type="ECO:0000313" key="3">
    <source>
        <dbReference type="EMBL" id="QJH96116.1"/>
    </source>
</evidence>
<evidence type="ECO:0000313" key="2">
    <source>
        <dbReference type="EMBL" id="QJA66473.1"/>
    </source>
</evidence>
<dbReference type="EMBL" id="MT144640">
    <property type="protein sequence ID" value="QJH96116.1"/>
    <property type="molecule type" value="Genomic_DNA"/>
</dbReference>
<evidence type="ECO:0000313" key="1">
    <source>
        <dbReference type="EMBL" id="QJA44960.1"/>
    </source>
</evidence>
<sequence>MKALEEITILVKTITWMAEERMKKEKYQDINSATHAIVLETSTELLRIYNER</sequence>
<evidence type="ECO:0000313" key="4">
    <source>
        <dbReference type="EMBL" id="QJI04677.1"/>
    </source>
</evidence>
<dbReference type="AlphaFoldDB" id="A0A6H1ZCQ3"/>
<reference evidence="1" key="1">
    <citation type="submission" date="2020-03" db="EMBL/GenBank/DDBJ databases">
        <title>The deep terrestrial virosphere.</title>
        <authorList>
            <person name="Holmfeldt K."/>
            <person name="Nilsson E."/>
            <person name="Simone D."/>
            <person name="Lopez-Fernandez M."/>
            <person name="Wu X."/>
            <person name="de Brujin I."/>
            <person name="Lundin D."/>
            <person name="Andersson A."/>
            <person name="Bertilsson S."/>
            <person name="Dopson M."/>
        </authorList>
    </citation>
    <scope>NUCLEOTIDE SEQUENCE</scope>
    <source>
        <strain evidence="4">MM415A00105</strain>
        <strain evidence="2">MM415B00347</strain>
        <strain evidence="1">TM448A00170</strain>
        <strain evidence="3">TM448B00622</strain>
    </source>
</reference>